<protein>
    <submittedName>
        <fullName evidence="1">Uncharacterized protein</fullName>
    </submittedName>
</protein>
<proteinExistence type="predicted"/>
<comment type="caution">
    <text evidence="1">The sequence shown here is derived from an EMBL/GenBank/DDBJ whole genome shotgun (WGS) entry which is preliminary data.</text>
</comment>
<dbReference type="EMBL" id="JAATIQ010000269">
    <property type="protein sequence ID" value="KAF4365809.1"/>
    <property type="molecule type" value="Genomic_DNA"/>
</dbReference>
<evidence type="ECO:0000313" key="1">
    <source>
        <dbReference type="EMBL" id="KAF4365809.1"/>
    </source>
</evidence>
<keyword evidence="2" id="KW-1185">Reference proteome</keyword>
<dbReference type="AlphaFoldDB" id="A0A7J6F7I0"/>
<accession>A0A7J6F7I0</accession>
<sequence length="147" mass="16638">MDNLKFHGGVLEMLPDSYIRATIKIKDKISTALFTLITLRGTEVQVRKLMSNLATAYSVFRDKGSHYVAAEPPSEDNMFMSQPLIMLIKFWETTPELQATWLGMETTTLVRFTTGVLPLFHTRSILNLLLAERVMPLGLASKAWPHL</sequence>
<name>A0A7J6F7I0_CANSA</name>
<gene>
    <name evidence="1" type="ORF">G4B88_012874</name>
</gene>
<evidence type="ECO:0000313" key="2">
    <source>
        <dbReference type="Proteomes" id="UP000583929"/>
    </source>
</evidence>
<dbReference type="Proteomes" id="UP000583929">
    <property type="component" value="Unassembled WGS sequence"/>
</dbReference>
<reference evidence="1 2" key="1">
    <citation type="journal article" date="2020" name="bioRxiv">
        <title>Sequence and annotation of 42 cannabis genomes reveals extensive copy number variation in cannabinoid synthesis and pathogen resistance genes.</title>
        <authorList>
            <person name="Mckernan K.J."/>
            <person name="Helbert Y."/>
            <person name="Kane L.T."/>
            <person name="Ebling H."/>
            <person name="Zhang L."/>
            <person name="Liu B."/>
            <person name="Eaton Z."/>
            <person name="Mclaughlin S."/>
            <person name="Kingan S."/>
            <person name="Baybayan P."/>
            <person name="Concepcion G."/>
            <person name="Jordan M."/>
            <person name="Riva A."/>
            <person name="Barbazuk W."/>
            <person name="Harkins T."/>
        </authorList>
    </citation>
    <scope>NUCLEOTIDE SEQUENCE [LARGE SCALE GENOMIC DNA]</scope>
    <source>
        <strain evidence="2">cv. Jamaican Lion 4</strain>
        <tissue evidence="1">Leaf</tissue>
    </source>
</reference>
<organism evidence="1 2">
    <name type="scientific">Cannabis sativa</name>
    <name type="common">Hemp</name>
    <name type="synonym">Marijuana</name>
    <dbReference type="NCBI Taxonomy" id="3483"/>
    <lineage>
        <taxon>Eukaryota</taxon>
        <taxon>Viridiplantae</taxon>
        <taxon>Streptophyta</taxon>
        <taxon>Embryophyta</taxon>
        <taxon>Tracheophyta</taxon>
        <taxon>Spermatophyta</taxon>
        <taxon>Magnoliopsida</taxon>
        <taxon>eudicotyledons</taxon>
        <taxon>Gunneridae</taxon>
        <taxon>Pentapetalae</taxon>
        <taxon>rosids</taxon>
        <taxon>fabids</taxon>
        <taxon>Rosales</taxon>
        <taxon>Cannabaceae</taxon>
        <taxon>Cannabis</taxon>
    </lineage>
</organism>